<comment type="subcellular location">
    <subcellularLocation>
        <location evidence="1">Secreted</location>
    </subcellularLocation>
</comment>
<dbReference type="AlphaFoldDB" id="A0A5N5T664"/>
<dbReference type="PANTHER" id="PTHR14186:SF20">
    <property type="entry name" value="CYSTEINE-RICH MOTOR NEURON 1 PROTEIN-LIKE"/>
    <property type="match status" value="1"/>
</dbReference>
<dbReference type="GO" id="GO:0005576">
    <property type="term" value="C:extracellular region"/>
    <property type="evidence" value="ECO:0007669"/>
    <property type="project" value="UniProtKB-SubCell"/>
</dbReference>
<dbReference type="PANTHER" id="PTHR14186">
    <property type="entry name" value="INSULIN-LIKE GROWTH FACTOR BINDING PROTEIN-RELATED"/>
    <property type="match status" value="1"/>
</dbReference>
<gene>
    <name evidence="6" type="ORF">Anas_12651</name>
</gene>
<accession>A0A5N5T664</accession>
<keyword evidence="2" id="KW-0964">Secreted</keyword>
<evidence type="ECO:0000256" key="1">
    <source>
        <dbReference type="ARBA" id="ARBA00004613"/>
    </source>
</evidence>
<dbReference type="InterPro" id="IPR011390">
    <property type="entry name" value="IGFBP_rP_mac25"/>
</dbReference>
<proteinExistence type="predicted"/>
<dbReference type="SUPFAM" id="SSF57184">
    <property type="entry name" value="Growth factor receptor domain"/>
    <property type="match status" value="1"/>
</dbReference>
<dbReference type="GO" id="GO:0009966">
    <property type="term" value="P:regulation of signal transduction"/>
    <property type="evidence" value="ECO:0007669"/>
    <property type="project" value="TreeGrafter"/>
</dbReference>
<protein>
    <submittedName>
        <fullName evidence="6">Venom protein</fullName>
    </submittedName>
</protein>
<dbReference type="InterPro" id="IPR009030">
    <property type="entry name" value="Growth_fac_rcpt_cys_sf"/>
</dbReference>
<dbReference type="Pfam" id="PF00219">
    <property type="entry name" value="IGFBP"/>
    <property type="match status" value="1"/>
</dbReference>
<keyword evidence="3" id="KW-0732">Signal</keyword>
<dbReference type="EMBL" id="SEYY01008641">
    <property type="protein sequence ID" value="KAB7502076.1"/>
    <property type="molecule type" value="Genomic_DNA"/>
</dbReference>
<organism evidence="6 7">
    <name type="scientific">Armadillidium nasatum</name>
    <dbReference type="NCBI Taxonomy" id="96803"/>
    <lineage>
        <taxon>Eukaryota</taxon>
        <taxon>Metazoa</taxon>
        <taxon>Ecdysozoa</taxon>
        <taxon>Arthropoda</taxon>
        <taxon>Crustacea</taxon>
        <taxon>Multicrustacea</taxon>
        <taxon>Malacostraca</taxon>
        <taxon>Eumalacostraca</taxon>
        <taxon>Peracarida</taxon>
        <taxon>Isopoda</taxon>
        <taxon>Oniscidea</taxon>
        <taxon>Crinocheta</taxon>
        <taxon>Armadillidiidae</taxon>
        <taxon>Armadillidium</taxon>
    </lineage>
</organism>
<dbReference type="Gene3D" id="4.10.40.20">
    <property type="match status" value="1"/>
</dbReference>
<keyword evidence="4" id="KW-1015">Disulfide bond</keyword>
<evidence type="ECO:0000256" key="4">
    <source>
        <dbReference type="ARBA" id="ARBA00023157"/>
    </source>
</evidence>
<dbReference type="GO" id="GO:0001558">
    <property type="term" value="P:regulation of cell growth"/>
    <property type="evidence" value="ECO:0007669"/>
    <property type="project" value="InterPro"/>
</dbReference>
<dbReference type="InterPro" id="IPR000867">
    <property type="entry name" value="IGFBP-like"/>
</dbReference>
<dbReference type="PROSITE" id="PS51323">
    <property type="entry name" value="IGFBP_N_2"/>
    <property type="match status" value="1"/>
</dbReference>
<name>A0A5N5T664_9CRUS</name>
<comment type="caution">
    <text evidence="6">The sequence shown here is derived from an EMBL/GenBank/DDBJ whole genome shotgun (WGS) entry which is preliminary data.</text>
</comment>
<evidence type="ECO:0000313" key="7">
    <source>
        <dbReference type="Proteomes" id="UP000326759"/>
    </source>
</evidence>
<dbReference type="GO" id="GO:0005520">
    <property type="term" value="F:insulin-like growth factor binding"/>
    <property type="evidence" value="ECO:0007669"/>
    <property type="project" value="InterPro"/>
</dbReference>
<reference evidence="6 7" key="1">
    <citation type="journal article" date="2019" name="PLoS Biol.">
        <title>Sex chromosomes control vertical transmission of feminizing Wolbachia symbionts in an isopod.</title>
        <authorList>
            <person name="Becking T."/>
            <person name="Chebbi M.A."/>
            <person name="Giraud I."/>
            <person name="Moumen B."/>
            <person name="Laverre T."/>
            <person name="Caubet Y."/>
            <person name="Peccoud J."/>
            <person name="Gilbert C."/>
            <person name="Cordaux R."/>
        </authorList>
    </citation>
    <scope>NUCLEOTIDE SEQUENCE [LARGE SCALE GENOMIC DNA]</scope>
    <source>
        <strain evidence="6">ANa2</strain>
        <tissue evidence="6">Whole body excluding digestive tract and cuticle</tissue>
    </source>
</reference>
<evidence type="ECO:0000256" key="2">
    <source>
        <dbReference type="ARBA" id="ARBA00022525"/>
    </source>
</evidence>
<evidence type="ECO:0000259" key="5">
    <source>
        <dbReference type="PROSITE" id="PS51323"/>
    </source>
</evidence>
<dbReference type="Proteomes" id="UP000326759">
    <property type="component" value="Unassembled WGS sequence"/>
</dbReference>
<evidence type="ECO:0000313" key="6">
    <source>
        <dbReference type="EMBL" id="KAB7502076.1"/>
    </source>
</evidence>
<keyword evidence="7" id="KW-1185">Reference proteome</keyword>
<evidence type="ECO:0000256" key="3">
    <source>
        <dbReference type="ARBA" id="ARBA00022729"/>
    </source>
</evidence>
<feature type="domain" description="IGFBP N-terminal" evidence="5">
    <location>
        <begin position="1"/>
        <end position="68"/>
    </location>
</feature>
<sequence length="77" mass="8245">MCEIPTCKFGIIKDVCNCCNICAKGKGDECGGPWGLGGKCAEGLRCVYGHLSEGDNFGFFRIGICQAISYDEPYALP</sequence>
<dbReference type="OrthoDB" id="6348316at2759"/>
<dbReference type="SMART" id="SM00121">
    <property type="entry name" value="IB"/>
    <property type="match status" value="1"/>
</dbReference>